<feature type="domain" description="GEVED" evidence="2">
    <location>
        <begin position="794"/>
        <end position="869"/>
    </location>
</feature>
<dbReference type="GO" id="GO:0000272">
    <property type="term" value="P:polysaccharide catabolic process"/>
    <property type="evidence" value="ECO:0007669"/>
    <property type="project" value="InterPro"/>
</dbReference>
<reference evidence="3 4" key="1">
    <citation type="submission" date="2019-08" db="EMBL/GenBank/DDBJ databases">
        <title>Deep-cultivation of Planctomycetes and their phenomic and genomic characterization uncovers novel biology.</title>
        <authorList>
            <person name="Wiegand S."/>
            <person name="Jogler M."/>
            <person name="Boedeker C."/>
            <person name="Pinto D."/>
            <person name="Vollmers J."/>
            <person name="Rivas-Marin E."/>
            <person name="Kohn T."/>
            <person name="Peeters S.H."/>
            <person name="Heuer A."/>
            <person name="Rast P."/>
            <person name="Oberbeckmann S."/>
            <person name="Bunk B."/>
            <person name="Jeske O."/>
            <person name="Meyerdierks A."/>
            <person name="Storesund J.E."/>
            <person name="Kallscheuer N."/>
            <person name="Luecker S."/>
            <person name="Lage O.M."/>
            <person name="Pohl T."/>
            <person name="Merkel B.J."/>
            <person name="Hornburger P."/>
            <person name="Mueller R.-W."/>
            <person name="Bruemmer F."/>
            <person name="Labrenz M."/>
            <person name="Spormann A.M."/>
            <person name="Op den Camp H."/>
            <person name="Overmann J."/>
            <person name="Amann R."/>
            <person name="Jetten M.S.M."/>
            <person name="Mascher T."/>
            <person name="Medema M.H."/>
            <person name="Devos D.P."/>
            <person name="Kaster A.-K."/>
            <person name="Ovreas L."/>
            <person name="Rohde M."/>
            <person name="Galperin M.Y."/>
            <person name="Jogler C."/>
        </authorList>
    </citation>
    <scope>NUCLEOTIDE SEQUENCE [LARGE SCALE GENOMIC DNA]</scope>
    <source>
        <strain evidence="3 4">UC8</strain>
    </source>
</reference>
<dbReference type="InterPro" id="IPR013783">
    <property type="entry name" value="Ig-like_fold"/>
</dbReference>
<dbReference type="InterPro" id="IPR045474">
    <property type="entry name" value="GEVED"/>
</dbReference>
<dbReference type="GO" id="GO:0004553">
    <property type="term" value="F:hydrolase activity, hydrolyzing O-glycosyl compounds"/>
    <property type="evidence" value="ECO:0007669"/>
    <property type="project" value="InterPro"/>
</dbReference>
<dbReference type="InterPro" id="IPR002105">
    <property type="entry name" value="Dockerin_1_rpt"/>
</dbReference>
<gene>
    <name evidence="3" type="ORF">UC8_23590</name>
</gene>
<dbReference type="KEGG" id="rul:UC8_23590"/>
<feature type="region of interest" description="Disordered" evidence="1">
    <location>
        <begin position="1"/>
        <end position="22"/>
    </location>
</feature>
<keyword evidence="4" id="KW-1185">Reference proteome</keyword>
<evidence type="ECO:0000259" key="2">
    <source>
        <dbReference type="Pfam" id="PF20009"/>
    </source>
</evidence>
<name>A0A5B9QRN5_9BACT</name>
<dbReference type="Pfam" id="PF17963">
    <property type="entry name" value="Big_9"/>
    <property type="match status" value="3"/>
</dbReference>
<organism evidence="3 4">
    <name type="scientific">Roseimaritima ulvae</name>
    <dbReference type="NCBI Taxonomy" id="980254"/>
    <lineage>
        <taxon>Bacteria</taxon>
        <taxon>Pseudomonadati</taxon>
        <taxon>Planctomycetota</taxon>
        <taxon>Planctomycetia</taxon>
        <taxon>Pirellulales</taxon>
        <taxon>Pirellulaceae</taxon>
        <taxon>Roseimaritima</taxon>
    </lineage>
</organism>
<dbReference type="OrthoDB" id="227529at2"/>
<dbReference type="SUPFAM" id="SSF117074">
    <property type="entry name" value="Hypothetical protein PA1324"/>
    <property type="match status" value="1"/>
</dbReference>
<evidence type="ECO:0000256" key="1">
    <source>
        <dbReference type="SAM" id="MobiDB-lite"/>
    </source>
</evidence>
<dbReference type="Proteomes" id="UP000325286">
    <property type="component" value="Chromosome"/>
</dbReference>
<dbReference type="Gene3D" id="2.60.40.10">
    <property type="entry name" value="Immunoglobulins"/>
    <property type="match status" value="2"/>
</dbReference>
<dbReference type="RefSeq" id="WP_084428221.1">
    <property type="nucleotide sequence ID" value="NZ_CP042914.1"/>
</dbReference>
<dbReference type="PROSITE" id="PS00018">
    <property type="entry name" value="EF_HAND_1"/>
    <property type="match status" value="1"/>
</dbReference>
<protein>
    <recommendedName>
        <fullName evidence="2">GEVED domain-containing protein</fullName>
    </recommendedName>
</protein>
<evidence type="ECO:0000313" key="3">
    <source>
        <dbReference type="EMBL" id="QEG40350.1"/>
    </source>
</evidence>
<dbReference type="EMBL" id="CP042914">
    <property type="protein sequence ID" value="QEG40350.1"/>
    <property type="molecule type" value="Genomic_DNA"/>
</dbReference>
<feature type="compositionally biased region" description="Acidic residues" evidence="1">
    <location>
        <begin position="1639"/>
        <end position="1648"/>
    </location>
</feature>
<sequence>MVKSANNKAKRRRSRTVQSTRAKRRLTLEGLEARQLLAAAVADPVLGNVNPAAIVSDTVQPANIGSVSAFNFMEAESVGQTGLNDRLIDAELLPLGTAADQEPIVDVGGTLSLVQTNNPTQQPEDVDFYKAELRAGDILDVAGQGGVGGIDLFYEDGRRWFAVESNTSNPLSLPDNSPLQTLGAVVGAQVVPESGTYYFRVATNGVSASYTLGLRTYRPFLESQPIGTEQIVFVDFDGYVGAKSDLFPIDFSDPANPVPSTGTIRVDGLVDYMTNFGLLTRDEDELIDKILERVEEDYNEGVANLGGNGSYDLTGIPGQFGIRILNSRDHADPLGVANVTRVIVGGTNADISAPLPLLGVSETIDVGNFDTSELVFSPLDEVLPYTAGIQVSGAESTLDLVAQTIAVTVSHELGHSFGLYHTDGTNNVGSLIDGPGPPVQAFDFELGPDGIFGTEDDEQLIFPDVDRFSLVEGYLGFERPAASLAFALSTGTAGGMVTGRVFSDTNANGSGVGDEGLAGVTVFADVNGNGQFDSSEPRAVTSDDGTYVLSGAPGTVNIGFVLPANSTASTATSQQVTIPASGTVSGIDFGVVRTRSDITGTKFADLNGNGTRETNEPGIEGVYVYLDLNGNDAPDIGEPRAITAEDGTYNINFPGPGTYTIREVVEAGFLQTFPVSGEHIVVFDGTALADNYNFGNLPARDWGDAPDGYAVTADDDGPNHGIVAGLGLGSVEPDRELDGTHSDGADFDDLNGPLQLDGTVLNDEDGVQSLVPLAPGETGTLTVSATNTTGRSAYLQGWLDFDRDGVFEDAEQIFVNELLGTTPPTDLPVAIPAGTATGEIVGRFRYSYTTDLGPTGSADSGEVEDHVFNIQATADVVVDDQFSVPRNSVSVPLSVLDNDFQLAGTTLSISRLDTSLTSGTARISSDSQDILYTPPNGFVGLDRVTYFVNVPGLGEQAGEVLINVTFQTAQPIAVDDSYEVPANAQNRPLNVLDNDIASVNGGLSIASFGQGDQGGTVNLVGGGQSLRYTPANGFAGTEQFMYSVTDSLGQTSMAEVTINVLPGARDDDQMAFSFELRDEQDNRIIDNVTVGEEFYLSVLVDDIRDPAFLAQQGVGSAFLDLLYTDELVAPVPVTGATNGYPFDITFGPLFSGATFQQGDADTPGLLNEIGGTQPLGSSLTTHEDPVVLFTVKMQAVQAGVASFQADPADDPQSEVLVLGSNTAVPVSGLRLGNAELEIVDNPATGQATKALDDSYPDGIDPRTGNLIEGGSDVDLYVLANDLPNGEIVEFGLQTAPTRGTATVNDGGTPNDLSDDYIDYRANANFNGVDRFTYVIVTADGFRSTAEVSVAVGAAGADDDVFLDFRLVTDDINNPTPITSLNVGDRFGVQVYVDDLRGASEASVFGVFAAYMDILYDKDLVSPTNQLGTDFGFDVIFDTQFNEDAAVGTITAPGFINEFGSFQRDAQGTAGPLGAEPELMATLFFSANAAGTVSFVGDKADFSPFQDTLLYDPPSRVDPDQIRYDVESIDITVPSGESPLQNGLNPMDVDADGYVSPIDVLGVVNTLNRMGREGAQGESAATTNSLFVDVDGDSFITPFDALKVINYLNQQSRSGGVSGESAPLVTSPVTTNAVSSTDEVFGDFGDDDADRVVSTDNDDNSSNSIPTVAPIESNTGGEEDDDDVLSLLADDVANVWN</sequence>
<evidence type="ECO:0000313" key="4">
    <source>
        <dbReference type="Proteomes" id="UP000325286"/>
    </source>
</evidence>
<feature type="region of interest" description="Disordered" evidence="1">
    <location>
        <begin position="1636"/>
        <end position="1680"/>
    </location>
</feature>
<dbReference type="InterPro" id="IPR018247">
    <property type="entry name" value="EF_Hand_1_Ca_BS"/>
</dbReference>
<proteinExistence type="predicted"/>
<dbReference type="Pfam" id="PF20009">
    <property type="entry name" value="GEVED"/>
    <property type="match status" value="1"/>
</dbReference>
<dbReference type="SUPFAM" id="SSF55486">
    <property type="entry name" value="Metalloproteases ('zincins'), catalytic domain"/>
    <property type="match status" value="1"/>
</dbReference>
<dbReference type="Pfam" id="PF00404">
    <property type="entry name" value="Dockerin_1"/>
    <property type="match status" value="1"/>
</dbReference>
<feature type="compositionally biased region" description="Basic residues" evidence="1">
    <location>
        <begin position="8"/>
        <end position="22"/>
    </location>
</feature>
<dbReference type="Gene3D" id="2.60.40.3440">
    <property type="match status" value="2"/>
</dbReference>
<accession>A0A5B9QRN5</accession>